<evidence type="ECO:0000256" key="2">
    <source>
        <dbReference type="ARBA" id="ARBA00009360"/>
    </source>
</evidence>
<dbReference type="InterPro" id="IPR019192">
    <property type="entry name" value="Ribosomal_mL40"/>
</dbReference>
<dbReference type="Proteomes" id="UP000887572">
    <property type="component" value="Unplaced"/>
</dbReference>
<protein>
    <recommendedName>
        <fullName evidence="7">Large ribosomal subunit protein mL40</fullName>
    </recommendedName>
</protein>
<evidence type="ECO:0000256" key="7">
    <source>
        <dbReference type="ARBA" id="ARBA00035192"/>
    </source>
</evidence>
<dbReference type="InterPro" id="IPR039145">
    <property type="entry name" value="Ribosomal_mL40_metazoa/plant"/>
</dbReference>
<evidence type="ECO:0000256" key="4">
    <source>
        <dbReference type="ARBA" id="ARBA00022980"/>
    </source>
</evidence>
<accession>A0A914HMF7</accession>
<dbReference type="AlphaFoldDB" id="A0A914HMF7"/>
<comment type="similarity">
    <text evidence="2">Belongs to the mitochondrion-specific ribosomal protein mL40 family.</text>
</comment>
<keyword evidence="4" id="KW-0689">Ribosomal protein</keyword>
<evidence type="ECO:0000256" key="3">
    <source>
        <dbReference type="ARBA" id="ARBA00022946"/>
    </source>
</evidence>
<dbReference type="Pfam" id="PF09812">
    <property type="entry name" value="MRP-L28"/>
    <property type="match status" value="1"/>
</dbReference>
<evidence type="ECO:0000313" key="9">
    <source>
        <dbReference type="Proteomes" id="UP000887572"/>
    </source>
</evidence>
<dbReference type="PANTHER" id="PTHR13359:SF2">
    <property type="entry name" value="LARGE RIBOSOMAL SUBUNIT PROTEIN ML40"/>
    <property type="match status" value="1"/>
</dbReference>
<dbReference type="Gene3D" id="6.10.250.3440">
    <property type="match status" value="1"/>
</dbReference>
<dbReference type="GO" id="GO:0005762">
    <property type="term" value="C:mitochondrial large ribosomal subunit"/>
    <property type="evidence" value="ECO:0007669"/>
    <property type="project" value="InterPro"/>
</dbReference>
<dbReference type="WBParaSite" id="Gr19_v10_g284.t1">
    <property type="protein sequence ID" value="Gr19_v10_g284.t1"/>
    <property type="gene ID" value="Gr19_v10_g284"/>
</dbReference>
<keyword evidence="3" id="KW-0809">Transit peptide</keyword>
<feature type="region of interest" description="Disordered" evidence="8">
    <location>
        <begin position="228"/>
        <end position="248"/>
    </location>
</feature>
<keyword evidence="9" id="KW-1185">Reference proteome</keyword>
<evidence type="ECO:0000256" key="8">
    <source>
        <dbReference type="SAM" id="MobiDB-lite"/>
    </source>
</evidence>
<keyword evidence="6" id="KW-0687">Ribonucleoprotein</keyword>
<comment type="subcellular location">
    <subcellularLocation>
        <location evidence="1">Mitochondrion</location>
    </subcellularLocation>
</comment>
<evidence type="ECO:0000256" key="5">
    <source>
        <dbReference type="ARBA" id="ARBA00023128"/>
    </source>
</evidence>
<organism evidence="9 10">
    <name type="scientific">Globodera rostochiensis</name>
    <name type="common">Golden nematode worm</name>
    <name type="synonym">Heterodera rostochiensis</name>
    <dbReference type="NCBI Taxonomy" id="31243"/>
    <lineage>
        <taxon>Eukaryota</taxon>
        <taxon>Metazoa</taxon>
        <taxon>Ecdysozoa</taxon>
        <taxon>Nematoda</taxon>
        <taxon>Chromadorea</taxon>
        <taxon>Rhabditida</taxon>
        <taxon>Tylenchina</taxon>
        <taxon>Tylenchomorpha</taxon>
        <taxon>Tylenchoidea</taxon>
        <taxon>Heteroderidae</taxon>
        <taxon>Heteroderinae</taxon>
        <taxon>Globodera</taxon>
    </lineage>
</organism>
<proteinExistence type="inferred from homology"/>
<evidence type="ECO:0000256" key="1">
    <source>
        <dbReference type="ARBA" id="ARBA00004173"/>
    </source>
</evidence>
<evidence type="ECO:0000313" key="10">
    <source>
        <dbReference type="WBParaSite" id="Gr19_v10_g284.t1"/>
    </source>
</evidence>
<dbReference type="PANTHER" id="PTHR13359">
    <property type="entry name" value="39S RIBOSOMAL PROTEIN L40, MITOCHONDRIAL"/>
    <property type="match status" value="1"/>
</dbReference>
<evidence type="ECO:0000256" key="6">
    <source>
        <dbReference type="ARBA" id="ARBA00023274"/>
    </source>
</evidence>
<sequence length="277" mass="32260">MSLLSRLFPGRVVLAQTQNSRSTVFGTFGQFHTSGPICFHFMKKQNAIDPEIAKMREFRKRRKLVKAIKMLKQYSKKPIPIEECQLELRHRETLEQRRRVEDEGEAQNDMGAVYRKKKIVKQYAQSRARLARTDIEWIKHSIEAQQKALEVLRHLSPALYEAAVQPDDSLLPTHLQGPPISPPIAEYKSPDGEYEDVTKKWEQPTLEELEKKLGVGRLIKMPEFKKKQIQQQRQQAESAGDELGRKEPWMKAESANNANLLRVNMKLSVWHKFKYKT</sequence>
<keyword evidence="5" id="KW-0496">Mitochondrion</keyword>
<name>A0A914HMF7_GLORO</name>
<reference evidence="10" key="1">
    <citation type="submission" date="2022-11" db="UniProtKB">
        <authorList>
            <consortium name="WormBaseParasite"/>
        </authorList>
    </citation>
    <scope>IDENTIFICATION</scope>
</reference>